<feature type="domain" description="Glycosyl transferase family 1" evidence="1">
    <location>
        <begin position="227"/>
        <end position="394"/>
    </location>
</feature>
<dbReference type="GO" id="GO:0016757">
    <property type="term" value="F:glycosyltransferase activity"/>
    <property type="evidence" value="ECO:0007669"/>
    <property type="project" value="InterPro"/>
</dbReference>
<protein>
    <submittedName>
        <fullName evidence="2">Glycosyltransferase family 4 protein</fullName>
    </submittedName>
</protein>
<name>A0A7V7PM46_9HYPH</name>
<sequence length="420" mass="46814">MSETATAPRRPRVAIVLKGYPRLSETFIAQEILGLKRLGCPVHLVSLRWPTDEREHPVHAEIAEAPNYLPEYLYQEPLRVVRSWWQARRLPGYRAARRMFLADWRRDRTPNRGRRWGQAMVLASEMPADIGLIYAHFLHTPGSVARYAGRMLGLPFAVSAHAKDIWTIPDWEKREKLGDLAFLVTCTGANAAHLQGLAPEPERVSLVYHGLDFSRFPPPPVGTEPSRRDGSAAGDPVRLLSVGRFVDKKGHAGLLDALSRCRDLHWRIEFIGGGPLKEELRAEAERLGLADRVSLRAAMAQGELLLRYRAADLFVLNSRISDDGDRDGLPNVLMEAQSQRLACLSTRVSAVPEIVRDGETGLLVPPDDPAALAAALRRLILDPALRMRLGAAGETHLRAHFGHASGVESVFQNIRRVLER</sequence>
<dbReference type="Proteomes" id="UP000432089">
    <property type="component" value="Unassembled WGS sequence"/>
</dbReference>
<keyword evidence="2" id="KW-0808">Transferase</keyword>
<dbReference type="InterPro" id="IPR001296">
    <property type="entry name" value="Glyco_trans_1"/>
</dbReference>
<dbReference type="AlphaFoldDB" id="A0A7V7PM46"/>
<evidence type="ECO:0000313" key="2">
    <source>
        <dbReference type="EMBL" id="KAB0677755.1"/>
    </source>
</evidence>
<evidence type="ECO:0000313" key="3">
    <source>
        <dbReference type="Proteomes" id="UP000432089"/>
    </source>
</evidence>
<reference evidence="2 3" key="1">
    <citation type="submission" date="2019-09" db="EMBL/GenBank/DDBJ databases">
        <title>YIM 132180 draft genome.</title>
        <authorList>
            <person name="Zhang K."/>
        </authorList>
    </citation>
    <scope>NUCLEOTIDE SEQUENCE [LARGE SCALE GENOMIC DNA]</scope>
    <source>
        <strain evidence="2 3">YIM 132180</strain>
    </source>
</reference>
<keyword evidence="3" id="KW-1185">Reference proteome</keyword>
<dbReference type="SUPFAM" id="SSF53756">
    <property type="entry name" value="UDP-Glycosyltransferase/glycogen phosphorylase"/>
    <property type="match status" value="1"/>
</dbReference>
<organism evidence="2 3">
    <name type="scientific">Plantimonas leprariae</name>
    <dbReference type="NCBI Taxonomy" id="2615207"/>
    <lineage>
        <taxon>Bacteria</taxon>
        <taxon>Pseudomonadati</taxon>
        <taxon>Pseudomonadota</taxon>
        <taxon>Alphaproteobacteria</taxon>
        <taxon>Hyphomicrobiales</taxon>
        <taxon>Aurantimonadaceae</taxon>
        <taxon>Plantimonas</taxon>
    </lineage>
</organism>
<proteinExistence type="predicted"/>
<dbReference type="RefSeq" id="WP_150971855.1">
    <property type="nucleotide sequence ID" value="NZ_VZDO01000015.1"/>
</dbReference>
<comment type="caution">
    <text evidence="2">The sequence shown here is derived from an EMBL/GenBank/DDBJ whole genome shotgun (WGS) entry which is preliminary data.</text>
</comment>
<dbReference type="PANTHER" id="PTHR12526:SF636">
    <property type="entry name" value="BLL3647 PROTEIN"/>
    <property type="match status" value="1"/>
</dbReference>
<dbReference type="Pfam" id="PF00534">
    <property type="entry name" value="Glycos_transf_1"/>
    <property type="match status" value="1"/>
</dbReference>
<evidence type="ECO:0000259" key="1">
    <source>
        <dbReference type="Pfam" id="PF00534"/>
    </source>
</evidence>
<dbReference type="PANTHER" id="PTHR12526">
    <property type="entry name" value="GLYCOSYLTRANSFERASE"/>
    <property type="match status" value="1"/>
</dbReference>
<gene>
    <name evidence="2" type="ORF">F6X38_17390</name>
</gene>
<accession>A0A7V7PM46</accession>
<dbReference type="EMBL" id="VZDO01000015">
    <property type="protein sequence ID" value="KAB0677755.1"/>
    <property type="molecule type" value="Genomic_DNA"/>
</dbReference>
<dbReference type="Gene3D" id="3.40.50.2000">
    <property type="entry name" value="Glycogen Phosphorylase B"/>
    <property type="match status" value="2"/>
</dbReference>